<dbReference type="Pfam" id="PF00011">
    <property type="entry name" value="HSP20"/>
    <property type="match status" value="1"/>
</dbReference>
<comment type="similarity">
    <text evidence="1 2">Belongs to the small heat shock protein (HSP20) family.</text>
</comment>
<proteinExistence type="inferred from homology"/>
<dbReference type="InterPro" id="IPR007052">
    <property type="entry name" value="CS_dom"/>
</dbReference>
<evidence type="ECO:0000313" key="6">
    <source>
        <dbReference type="EMBL" id="SPF38379.1"/>
    </source>
</evidence>
<keyword evidence="6" id="KW-0346">Stress response</keyword>
<dbReference type="OrthoDB" id="9811615at2"/>
<evidence type="ECO:0000259" key="4">
    <source>
        <dbReference type="PROSITE" id="PS01031"/>
    </source>
</evidence>
<organism evidence="6 7">
    <name type="scientific">Candidatus Sulfotelmatobacter kueseliae</name>
    <dbReference type="NCBI Taxonomy" id="2042962"/>
    <lineage>
        <taxon>Bacteria</taxon>
        <taxon>Pseudomonadati</taxon>
        <taxon>Acidobacteriota</taxon>
        <taxon>Terriglobia</taxon>
        <taxon>Terriglobales</taxon>
        <taxon>Candidatus Korobacteraceae</taxon>
        <taxon>Candidatus Sulfotelmatobacter</taxon>
    </lineage>
</organism>
<reference evidence="7" key="1">
    <citation type="submission" date="2018-02" db="EMBL/GenBank/DDBJ databases">
        <authorList>
            <person name="Hausmann B."/>
        </authorList>
    </citation>
    <scope>NUCLEOTIDE SEQUENCE [LARGE SCALE GENOMIC DNA]</scope>
    <source>
        <strain evidence="7">Peat soil MAG SbA1</strain>
    </source>
</reference>
<evidence type="ECO:0000256" key="3">
    <source>
        <dbReference type="SAM" id="MobiDB-lite"/>
    </source>
</evidence>
<dbReference type="Gene3D" id="2.60.40.790">
    <property type="match status" value="1"/>
</dbReference>
<evidence type="ECO:0000256" key="1">
    <source>
        <dbReference type="PROSITE-ProRule" id="PRU00285"/>
    </source>
</evidence>
<dbReference type="InterPro" id="IPR008978">
    <property type="entry name" value="HSP20-like_chaperone"/>
</dbReference>
<dbReference type="EMBL" id="OMOD01000111">
    <property type="protein sequence ID" value="SPF38379.1"/>
    <property type="molecule type" value="Genomic_DNA"/>
</dbReference>
<name>A0A2U3KFE0_9BACT</name>
<dbReference type="PANTHER" id="PTHR11527">
    <property type="entry name" value="HEAT-SHOCK PROTEIN 20 FAMILY MEMBER"/>
    <property type="match status" value="1"/>
</dbReference>
<evidence type="ECO:0000313" key="7">
    <source>
        <dbReference type="Proteomes" id="UP000238701"/>
    </source>
</evidence>
<feature type="domain" description="SHSP" evidence="4">
    <location>
        <begin position="37"/>
        <end position="151"/>
    </location>
</feature>
<evidence type="ECO:0000256" key="2">
    <source>
        <dbReference type="RuleBase" id="RU003616"/>
    </source>
</evidence>
<evidence type="ECO:0000259" key="5">
    <source>
        <dbReference type="PROSITE" id="PS51203"/>
    </source>
</evidence>
<dbReference type="CDD" id="cd06464">
    <property type="entry name" value="ACD_sHsps-like"/>
    <property type="match status" value="1"/>
</dbReference>
<dbReference type="InterPro" id="IPR031107">
    <property type="entry name" value="Small_HSP"/>
</dbReference>
<feature type="domain" description="CS" evidence="5">
    <location>
        <begin position="41"/>
        <end position="149"/>
    </location>
</feature>
<dbReference type="SUPFAM" id="SSF49764">
    <property type="entry name" value="HSP20-like chaperones"/>
    <property type="match status" value="1"/>
</dbReference>
<dbReference type="InterPro" id="IPR002068">
    <property type="entry name" value="A-crystallin/Hsp20_dom"/>
</dbReference>
<dbReference type="PROSITE" id="PS01031">
    <property type="entry name" value="SHSP"/>
    <property type="match status" value="1"/>
</dbReference>
<feature type="region of interest" description="Disordered" evidence="3">
    <location>
        <begin position="137"/>
        <end position="168"/>
    </location>
</feature>
<protein>
    <submittedName>
        <fullName evidence="6">Heat shock protein Hsp20</fullName>
    </submittedName>
</protein>
<dbReference type="Proteomes" id="UP000238701">
    <property type="component" value="Unassembled WGS sequence"/>
</dbReference>
<gene>
    <name evidence="6" type="ORF">SBA1_20079</name>
</gene>
<dbReference type="PROSITE" id="PS51203">
    <property type="entry name" value="CS"/>
    <property type="match status" value="1"/>
</dbReference>
<dbReference type="AlphaFoldDB" id="A0A2U3KFE0"/>
<sequence length="168" mass="19167">MTVLTRWEPFREFATLQDRMNRLFRESFNDAGRDESLTTSTFAPAVDVYEDEHKVTLKIEVPGIDEKDIDVRVENNTLTVHGERKIEKEEKEENYRRVERQYGAFTRTFTLPTTVDTENVSASYDKGVLKIALPKKAEAEPKQIKVSVGSEKQGSEKQIEAKAPSKAA</sequence>
<accession>A0A2U3KFE0</accession>